<dbReference type="GO" id="GO:0005634">
    <property type="term" value="C:nucleus"/>
    <property type="evidence" value="ECO:0007669"/>
    <property type="project" value="UniProtKB-SubCell"/>
</dbReference>
<evidence type="ECO:0000256" key="4">
    <source>
        <dbReference type="ARBA" id="ARBA00023163"/>
    </source>
</evidence>
<feature type="domain" description="PPC" evidence="8">
    <location>
        <begin position="120"/>
        <end position="279"/>
    </location>
</feature>
<proteinExistence type="predicted"/>
<name>A0A8K0HK25_9ROSA</name>
<dbReference type="AlphaFoldDB" id="A0A8K0HK25"/>
<feature type="compositionally biased region" description="Low complexity" evidence="7">
    <location>
        <begin position="72"/>
        <end position="84"/>
    </location>
</feature>
<dbReference type="InterPro" id="IPR039605">
    <property type="entry name" value="AHL"/>
</dbReference>
<dbReference type="InterPro" id="IPR005175">
    <property type="entry name" value="PPC_dom"/>
</dbReference>
<keyword evidence="2 6" id="KW-0805">Transcription regulation</keyword>
<dbReference type="Gene3D" id="3.30.1330.80">
    <property type="entry name" value="Hypothetical protein, similar to alpha- acetolactate decarboxylase, domain 2"/>
    <property type="match status" value="1"/>
</dbReference>
<keyword evidence="10" id="KW-1185">Reference proteome</keyword>
<dbReference type="PANTHER" id="PTHR31500:SF45">
    <property type="entry name" value="AT-HOOK MOTIF NUCLEAR-LOCALIZED PROTEIN"/>
    <property type="match status" value="1"/>
</dbReference>
<evidence type="ECO:0000256" key="3">
    <source>
        <dbReference type="ARBA" id="ARBA00023125"/>
    </source>
</evidence>
<comment type="subcellular location">
    <subcellularLocation>
        <location evidence="6">Nucleus</location>
    </subcellularLocation>
</comment>
<dbReference type="PANTHER" id="PTHR31500">
    <property type="entry name" value="AT-HOOK MOTIF NUCLEAR-LOCALIZED PROTEIN 9"/>
    <property type="match status" value="1"/>
</dbReference>
<dbReference type="Proteomes" id="UP000796880">
    <property type="component" value="Unassembled WGS sequence"/>
</dbReference>
<comment type="domain">
    <text evidence="6">The PPC domain mediates interactions between AHL proteins.</text>
</comment>
<evidence type="ECO:0000256" key="2">
    <source>
        <dbReference type="ARBA" id="ARBA00023015"/>
    </source>
</evidence>
<organism evidence="9 10">
    <name type="scientific">Rhamnella rubrinervis</name>
    <dbReference type="NCBI Taxonomy" id="2594499"/>
    <lineage>
        <taxon>Eukaryota</taxon>
        <taxon>Viridiplantae</taxon>
        <taxon>Streptophyta</taxon>
        <taxon>Embryophyta</taxon>
        <taxon>Tracheophyta</taxon>
        <taxon>Spermatophyta</taxon>
        <taxon>Magnoliopsida</taxon>
        <taxon>eudicotyledons</taxon>
        <taxon>Gunneridae</taxon>
        <taxon>Pentapetalae</taxon>
        <taxon>rosids</taxon>
        <taxon>fabids</taxon>
        <taxon>Rosales</taxon>
        <taxon>Rhamnaceae</taxon>
        <taxon>rhamnoid group</taxon>
        <taxon>Rhamneae</taxon>
        <taxon>Rhamnella</taxon>
    </lineage>
</organism>
<keyword evidence="5 6" id="KW-0539">Nucleus</keyword>
<reference evidence="9" key="1">
    <citation type="submission" date="2020-03" db="EMBL/GenBank/DDBJ databases">
        <title>A high-quality chromosome-level genome assembly of a woody plant with both climbing and erect habits, Rhamnella rubrinervis.</title>
        <authorList>
            <person name="Lu Z."/>
            <person name="Yang Y."/>
            <person name="Zhu X."/>
            <person name="Sun Y."/>
        </authorList>
    </citation>
    <scope>NUCLEOTIDE SEQUENCE</scope>
    <source>
        <strain evidence="9">BYM</strain>
        <tissue evidence="9">Leaf</tissue>
    </source>
</reference>
<evidence type="ECO:0000313" key="10">
    <source>
        <dbReference type="Proteomes" id="UP000796880"/>
    </source>
</evidence>
<accession>A0A8K0HK25</accession>
<dbReference type="OrthoDB" id="1588495at2759"/>
<dbReference type="CDD" id="cd11378">
    <property type="entry name" value="DUF296"/>
    <property type="match status" value="1"/>
</dbReference>
<dbReference type="SUPFAM" id="SSF117856">
    <property type="entry name" value="AF0104/ALDC/Ptd012-like"/>
    <property type="match status" value="1"/>
</dbReference>
<comment type="function">
    <text evidence="1 6">Transcription factor that specifically binds AT-rich DNA sequences related to the nuclear matrix attachment regions (MARs).</text>
</comment>
<feature type="region of interest" description="Disordered" evidence="7">
    <location>
        <begin position="72"/>
        <end position="101"/>
    </location>
</feature>
<dbReference type="SMART" id="SM00384">
    <property type="entry name" value="AT_hook"/>
    <property type="match status" value="2"/>
</dbReference>
<feature type="region of interest" description="Disordered" evidence="7">
    <location>
        <begin position="1"/>
        <end position="54"/>
    </location>
</feature>
<keyword evidence="4 6" id="KW-0804">Transcription</keyword>
<dbReference type="Pfam" id="PF03479">
    <property type="entry name" value="PCC"/>
    <property type="match status" value="1"/>
</dbReference>
<comment type="caution">
    <text evidence="9">The sequence shown here is derived from an EMBL/GenBank/DDBJ whole genome shotgun (WGS) entry which is preliminary data.</text>
</comment>
<evidence type="ECO:0000313" key="9">
    <source>
        <dbReference type="EMBL" id="KAF3453104.1"/>
    </source>
</evidence>
<keyword evidence="3 6" id="KW-0238">DNA-binding</keyword>
<dbReference type="PROSITE" id="PS51742">
    <property type="entry name" value="PPC"/>
    <property type="match status" value="1"/>
</dbReference>
<evidence type="ECO:0000259" key="8">
    <source>
        <dbReference type="PROSITE" id="PS51742"/>
    </source>
</evidence>
<dbReference type="InterPro" id="IPR017956">
    <property type="entry name" value="AT_hook_DNA-bd_motif"/>
</dbReference>
<protein>
    <recommendedName>
        <fullName evidence="6">AT-hook motif nuclear-localized protein</fullName>
    </recommendedName>
</protein>
<dbReference type="GO" id="GO:0003680">
    <property type="term" value="F:minor groove of adenine-thymine-rich DNA binding"/>
    <property type="evidence" value="ECO:0007669"/>
    <property type="project" value="UniProtKB-UniRule"/>
</dbReference>
<dbReference type="EMBL" id="VOIH02000002">
    <property type="protein sequence ID" value="KAF3453104.1"/>
    <property type="molecule type" value="Genomic_DNA"/>
</dbReference>
<evidence type="ECO:0000256" key="7">
    <source>
        <dbReference type="SAM" id="MobiDB-lite"/>
    </source>
</evidence>
<evidence type="ECO:0000256" key="5">
    <source>
        <dbReference type="ARBA" id="ARBA00023242"/>
    </source>
</evidence>
<evidence type="ECO:0000256" key="1">
    <source>
        <dbReference type="ARBA" id="ARBA00003687"/>
    </source>
</evidence>
<gene>
    <name evidence="9" type="ORF">FNV43_RR03538</name>
</gene>
<evidence type="ECO:0000256" key="6">
    <source>
        <dbReference type="RuleBase" id="RU367031"/>
    </source>
</evidence>
<sequence>MEEKNGSVPGSPANTETDPLGSEHPEKAMSQEMSAGGGGGSVSTGTDLVVKRKRGRPRKYVVAADVAGHVSSSPVPAEISSSAARAFSESNLKRGRGRPRGSGKLQLLASLGGFAADTAGGNFTPHVVNVQSGEDVYSKIISFSQKGPRAVCILSATGVVSSVVIRQPGSSEFGYKNCQDGVTSTEISTRELNKFMLSYGRFEILSLEGSFIFGEAGGSHRSSMLSISLAKPDGRVFGGGVASSLIAAGPIQLIVGSFKQDISKELDKGGIQLNLLQLLVCLVIQVDGDEGRVTLSSALLEPPVHGGAVNAIAANQRMSRTPLQIVDMDPLQASQAMPDQRISPDTDTNLPQF</sequence>
<dbReference type="Pfam" id="PF02178">
    <property type="entry name" value="AT_hook"/>
    <property type="match status" value="2"/>
</dbReference>